<organism evidence="5 6">
    <name type="scientific">Volvox reticuliferus</name>
    <dbReference type="NCBI Taxonomy" id="1737510"/>
    <lineage>
        <taxon>Eukaryota</taxon>
        <taxon>Viridiplantae</taxon>
        <taxon>Chlorophyta</taxon>
        <taxon>core chlorophytes</taxon>
        <taxon>Chlorophyceae</taxon>
        <taxon>CS clade</taxon>
        <taxon>Chlamydomonadales</taxon>
        <taxon>Volvocaceae</taxon>
        <taxon>Volvox</taxon>
    </lineage>
</organism>
<dbReference type="Pfam" id="PF13540">
    <property type="entry name" value="RCC1_2"/>
    <property type="match status" value="4"/>
</dbReference>
<accession>A0A8J4FFX4</accession>
<dbReference type="AlphaFoldDB" id="A0A8J4FFX4"/>
<dbReference type="PANTHER" id="PTHR48071:SF18">
    <property type="entry name" value="DELETED IN MALIGNANT BRAIN TUMORS 1 PROTEIN-RELATED"/>
    <property type="match status" value="1"/>
</dbReference>
<dbReference type="PROSITE" id="PS00420">
    <property type="entry name" value="SRCR_1"/>
    <property type="match status" value="1"/>
</dbReference>
<dbReference type="SUPFAM" id="SSF50985">
    <property type="entry name" value="RCC1/BLIP-II"/>
    <property type="match status" value="1"/>
</dbReference>
<dbReference type="InterPro" id="IPR009091">
    <property type="entry name" value="RCC1/BLIP-II"/>
</dbReference>
<evidence type="ECO:0000313" key="6">
    <source>
        <dbReference type="Proteomes" id="UP000747110"/>
    </source>
</evidence>
<feature type="repeat" description="RCC1" evidence="3">
    <location>
        <begin position="159"/>
        <end position="216"/>
    </location>
</feature>
<dbReference type="Proteomes" id="UP000747110">
    <property type="component" value="Unassembled WGS sequence"/>
</dbReference>
<gene>
    <name evidence="5" type="ORF">Vretifemale_217</name>
</gene>
<keyword evidence="2" id="KW-0325">Glycoprotein</keyword>
<keyword evidence="6" id="KW-1185">Reference proteome</keyword>
<dbReference type="InterPro" id="IPR000408">
    <property type="entry name" value="Reg_chr_condens"/>
</dbReference>
<dbReference type="PRINTS" id="PR00258">
    <property type="entry name" value="SPERACTRCPTR"/>
</dbReference>
<dbReference type="OrthoDB" id="538768at2759"/>
<keyword evidence="1" id="KW-1015">Disulfide bond</keyword>
<feature type="repeat" description="RCC1" evidence="3">
    <location>
        <begin position="279"/>
        <end position="338"/>
    </location>
</feature>
<name>A0A8J4FFX4_9CHLO</name>
<evidence type="ECO:0000256" key="3">
    <source>
        <dbReference type="PROSITE-ProRule" id="PRU00235"/>
    </source>
</evidence>
<dbReference type="PROSITE" id="PS50287">
    <property type="entry name" value="SRCR_2"/>
    <property type="match status" value="1"/>
</dbReference>
<feature type="non-terminal residue" evidence="5">
    <location>
        <position position="1"/>
    </location>
</feature>
<dbReference type="SUPFAM" id="SSF56487">
    <property type="entry name" value="SRCR-like"/>
    <property type="match status" value="1"/>
</dbReference>
<dbReference type="InterPro" id="IPR001190">
    <property type="entry name" value="SRCR"/>
</dbReference>
<dbReference type="FunFam" id="3.10.250.10:FF:000011">
    <property type="entry name" value="Scavenger receptor class A member 5"/>
    <property type="match status" value="1"/>
</dbReference>
<dbReference type="GO" id="GO:0016020">
    <property type="term" value="C:membrane"/>
    <property type="evidence" value="ECO:0007669"/>
    <property type="project" value="InterPro"/>
</dbReference>
<evidence type="ECO:0000256" key="1">
    <source>
        <dbReference type="ARBA" id="ARBA00023157"/>
    </source>
</evidence>
<dbReference type="InterPro" id="IPR036772">
    <property type="entry name" value="SRCR-like_dom_sf"/>
</dbReference>
<proteinExistence type="predicted"/>
<sequence length="534" mass="54924">TAISPPTPRPSPSPLPPTPLYGLRLVGGNSSSEGRVEIFNGTVWGTVCDDGFGNTEANVVCRELGYASGEGVQMWGGGTGPILMDNVYCSIYPSPSRLYQCSFNGWGIHNCGHYEDVGVRCFSEGFASPPPPLPPPASSFTPSSVHTFWSHTCVLSTQGSIKCFGLNNYGQLGRPYGVSGNFPNYSSAPTTVDLGPGLYASSVVTGAEFTCALLQPGGIVKCWGINEDGQLGLGDTMGRGVRPGEMGAALPAVDLGPGLTATEIAAGAQHACAILQPGGRVKCWGYNYIGELGLGDRYPRGDFPGQMGENLPFVDLGTGLHATALAAGSAFTCALLQPGHIVKCWGYNEVGQLGQGDTENRGVRPGQMGDALPAVDLGPAYNATALIAGIDRVCAILQPVGVIKCWGSNDCGALGLGDTRARGTAPGQMGASLRRVDLGPGVAVTAVSTTYCRSCAVLQPGGVLKCWGQLGNDIRGDQPNEMGASLPAVDLGPGASAVAVTMGLTVSCVLVQPGNVVKCWSTGENSPMPIAVNL</sequence>
<dbReference type="Gene3D" id="2.130.10.30">
    <property type="entry name" value="Regulator of chromosome condensation 1/beta-lactamase-inhibitor protein II"/>
    <property type="match status" value="2"/>
</dbReference>
<dbReference type="PROSITE" id="PS50012">
    <property type="entry name" value="RCC1_3"/>
    <property type="match status" value="3"/>
</dbReference>
<comment type="caution">
    <text evidence="5">The sequence shown here is derived from an EMBL/GenBank/DDBJ whole genome shotgun (WGS) entry which is preliminary data.</text>
</comment>
<protein>
    <recommendedName>
        <fullName evidence="4">SRCR domain-containing protein</fullName>
    </recommendedName>
</protein>
<evidence type="ECO:0000313" key="5">
    <source>
        <dbReference type="EMBL" id="GIL69257.1"/>
    </source>
</evidence>
<dbReference type="Pfam" id="PF00530">
    <property type="entry name" value="SRCR"/>
    <property type="match status" value="1"/>
</dbReference>
<dbReference type="PANTHER" id="PTHR48071">
    <property type="entry name" value="SRCR DOMAIN-CONTAINING PROTEIN"/>
    <property type="match status" value="1"/>
</dbReference>
<reference evidence="5" key="1">
    <citation type="journal article" date="2021" name="Proc. Natl. Acad. Sci. U.S.A.">
        <title>Three genomes in the algal genus Volvox reveal the fate of a haploid sex-determining region after a transition to homothallism.</title>
        <authorList>
            <person name="Yamamoto K."/>
            <person name="Hamaji T."/>
            <person name="Kawai-Toyooka H."/>
            <person name="Matsuzaki R."/>
            <person name="Takahashi F."/>
            <person name="Nishimura Y."/>
            <person name="Kawachi M."/>
            <person name="Noguchi H."/>
            <person name="Minakuchi Y."/>
            <person name="Umen J.G."/>
            <person name="Toyoda A."/>
            <person name="Nozaki H."/>
        </authorList>
    </citation>
    <scope>NUCLEOTIDE SEQUENCE</scope>
    <source>
        <strain evidence="5">NIES-3786</strain>
    </source>
</reference>
<dbReference type="EMBL" id="BNCP01000001">
    <property type="protein sequence ID" value="GIL69257.1"/>
    <property type="molecule type" value="Genomic_DNA"/>
</dbReference>
<evidence type="ECO:0000256" key="2">
    <source>
        <dbReference type="ARBA" id="ARBA00023180"/>
    </source>
</evidence>
<dbReference type="Gene3D" id="3.10.250.10">
    <property type="entry name" value="SRCR-like domain"/>
    <property type="match status" value="1"/>
</dbReference>
<evidence type="ECO:0000259" key="4">
    <source>
        <dbReference type="PROSITE" id="PS50287"/>
    </source>
</evidence>
<dbReference type="SMART" id="SM00202">
    <property type="entry name" value="SR"/>
    <property type="match status" value="1"/>
</dbReference>
<feature type="repeat" description="RCC1" evidence="3">
    <location>
        <begin position="218"/>
        <end position="277"/>
    </location>
</feature>
<feature type="domain" description="SRCR" evidence="4">
    <location>
        <begin position="23"/>
        <end position="122"/>
    </location>
</feature>